<evidence type="ECO:0000313" key="2">
    <source>
        <dbReference type="Proteomes" id="UP000219612"/>
    </source>
</evidence>
<keyword evidence="2" id="KW-1185">Reference proteome</keyword>
<dbReference type="EMBL" id="OBDY01000004">
    <property type="protein sequence ID" value="SNY35452.1"/>
    <property type="molecule type" value="Genomic_DNA"/>
</dbReference>
<sequence length="350" mass="38911">MGLLRRLARARLAARVMRRLRRAGVTGARYDAHTFQLHWTPPGDDVPTIVELAHFTSRKKKDIDHHLAGLLPAVLPPAWSDVRPLLRPVLRGVTPGDPLRRPVLPFLYEHVVVDHPETMIYVTADQPEKWGVRPDDVFAAARANLSGAVLQGEAAEPVVVHFVDDGDSYWVSHLLLEHWLERLAPQVGGSPVAFAPERGTLLVTADGSRHLPALFTQAEEIYAKSLRPITPMAYVSDAHGCTIPYQAPRDHPLHHTAGRAERILAIQQYALQREQTPDKPLAGIELTGDEHAGWRTKAVWNRDEPTLLPKADDVQVGDRTVAWKDLARHLSKAPGLDPQRWAAEGWPAEA</sequence>
<dbReference type="AlphaFoldDB" id="A0A285HIA2"/>
<protein>
    <submittedName>
        <fullName evidence="1">Uncharacterized protein</fullName>
    </submittedName>
</protein>
<dbReference type="RefSeq" id="WP_097320287.1">
    <property type="nucleotide sequence ID" value="NZ_OBDY01000004.1"/>
</dbReference>
<dbReference type="OrthoDB" id="259915at2"/>
<evidence type="ECO:0000313" key="1">
    <source>
        <dbReference type="EMBL" id="SNY35452.1"/>
    </source>
</evidence>
<accession>A0A285HIA2</accession>
<name>A0A285HIA2_9ACTN</name>
<gene>
    <name evidence="1" type="ORF">SAMN05421748_104434</name>
</gene>
<reference evidence="1 2" key="1">
    <citation type="submission" date="2017-09" db="EMBL/GenBank/DDBJ databases">
        <authorList>
            <person name="Ehlers B."/>
            <person name="Leendertz F.H."/>
        </authorList>
    </citation>
    <scope>NUCLEOTIDE SEQUENCE [LARGE SCALE GENOMIC DNA]</scope>
    <source>
        <strain evidence="1 2">CGMCC 4.6857</strain>
    </source>
</reference>
<dbReference type="Proteomes" id="UP000219612">
    <property type="component" value="Unassembled WGS sequence"/>
</dbReference>
<proteinExistence type="predicted"/>
<organism evidence="1 2">
    <name type="scientific">Paractinoplanes atraurantiacus</name>
    <dbReference type="NCBI Taxonomy" id="1036182"/>
    <lineage>
        <taxon>Bacteria</taxon>
        <taxon>Bacillati</taxon>
        <taxon>Actinomycetota</taxon>
        <taxon>Actinomycetes</taxon>
        <taxon>Micromonosporales</taxon>
        <taxon>Micromonosporaceae</taxon>
        <taxon>Paractinoplanes</taxon>
    </lineage>
</organism>